<dbReference type="SMART" id="SM00327">
    <property type="entry name" value="VWA"/>
    <property type="match status" value="1"/>
</dbReference>
<evidence type="ECO:0000259" key="4">
    <source>
        <dbReference type="PROSITE" id="PS50234"/>
    </source>
</evidence>
<dbReference type="PROSITE" id="PS50234">
    <property type="entry name" value="VWFA"/>
    <property type="match status" value="1"/>
</dbReference>
<proteinExistence type="predicted"/>
<name>A0ABT6PZE6_9PROT</name>
<evidence type="ECO:0000256" key="1">
    <source>
        <dbReference type="ARBA" id="ARBA00004613"/>
    </source>
</evidence>
<dbReference type="InterPro" id="IPR056861">
    <property type="entry name" value="HMCN1-like_VWA"/>
</dbReference>
<evidence type="ECO:0000256" key="2">
    <source>
        <dbReference type="ARBA" id="ARBA00022525"/>
    </source>
</evidence>
<reference evidence="5" key="1">
    <citation type="submission" date="2023-05" db="EMBL/GenBank/DDBJ databases">
        <title>Whole genome sequence of Commensalibacter sp.</title>
        <authorList>
            <person name="Charoenyingcharoen P."/>
            <person name="Yukphan P."/>
        </authorList>
    </citation>
    <scope>NUCLEOTIDE SEQUENCE</scope>
    <source>
        <strain evidence="5">TBRC 16381</strain>
    </source>
</reference>
<keyword evidence="2" id="KW-0964">Secreted</keyword>
<organism evidence="5 6">
    <name type="scientific">Commensalibacter oyaizuii</name>
    <dbReference type="NCBI Taxonomy" id="3043873"/>
    <lineage>
        <taxon>Bacteria</taxon>
        <taxon>Pseudomonadati</taxon>
        <taxon>Pseudomonadota</taxon>
        <taxon>Alphaproteobacteria</taxon>
        <taxon>Acetobacterales</taxon>
        <taxon>Acetobacteraceae</taxon>
    </lineage>
</organism>
<evidence type="ECO:0000256" key="3">
    <source>
        <dbReference type="ARBA" id="ARBA00022729"/>
    </source>
</evidence>
<dbReference type="InterPro" id="IPR052969">
    <property type="entry name" value="Thr-specific_kinase-like"/>
</dbReference>
<dbReference type="Pfam" id="PF25106">
    <property type="entry name" value="VWA_4"/>
    <property type="match status" value="1"/>
</dbReference>
<dbReference type="CDD" id="cd00198">
    <property type="entry name" value="vWFA"/>
    <property type="match status" value="1"/>
</dbReference>
<keyword evidence="3" id="KW-0732">Signal</keyword>
<accession>A0ABT6PZE6</accession>
<keyword evidence="6" id="KW-1185">Reference proteome</keyword>
<feature type="domain" description="VWFA" evidence="4">
    <location>
        <begin position="244"/>
        <end position="458"/>
    </location>
</feature>
<dbReference type="RefSeq" id="WP_281447340.1">
    <property type="nucleotide sequence ID" value="NZ_JASBAO010000001.1"/>
</dbReference>
<evidence type="ECO:0000313" key="6">
    <source>
        <dbReference type="Proteomes" id="UP001431634"/>
    </source>
</evidence>
<comment type="subcellular location">
    <subcellularLocation>
        <location evidence="1">Secreted</location>
    </subcellularLocation>
</comment>
<dbReference type="PANTHER" id="PTHR47763">
    <property type="entry name" value="ALPHA-PROTEIN KINASE VWKA"/>
    <property type="match status" value="1"/>
</dbReference>
<sequence>MSIFRLNHILALGFIATCLTMGDSCYVYGASLDPVLPSVSENHNDGSKPLLIEGKHSLYQRIITKPGVAISQQPSAENTQPIEGFKVFYVYQRHKNEQGQEDWIQVGSDTQGHVVGWVPVDKVMNWSHTLVGAFTNPAGRERSLFLKTEQDEKQLMTDPNAAQKAKELIQAATSENPGPVVALEPTTYVDITKNFYLLPILDAQQVERPSGPPLRLLHVVSAPAETGKNQANASPANLRNFKANLVFVMDTTISMEPYIEQTQKAVKSVVSTIQNTAVKDNFRFGLVAYRDSLKDNPGLEYETKVYAKPDFSQPLDAINTSIAAVHDAKVSSKSFDEDAIAGIKTALDEINWDQAAGRYLILVTDAGARDATHPNSITKLGIEEIRQLAQSKNVAVFVVHLLTPAGEKNNDHKKAEKQYRALSQFGTAGSLYYPVKGGTPEEFGKVIQTLSTSLLQQVANTTGRPVAGLKPEDKTAQDKAAQKQIQVVSEAMRLAYVGKEEKTAAPDVVSSYTTDRDLTNPMKKSIKVRVLLTRNQLSDLAQALQIILKTGLAGRTEPQTFFTQLRSAFAAAARDPSQIAKAQQIGTMLGEYLQGLPYKSDIMNISEKDWLAMGAIAQRTVLNNVESRLRLYQEYQAHPDLWVQLSGSKDPGEAVFPVPLEALP</sequence>
<evidence type="ECO:0000313" key="5">
    <source>
        <dbReference type="EMBL" id="MDI2090189.1"/>
    </source>
</evidence>
<dbReference type="Gene3D" id="3.40.50.410">
    <property type="entry name" value="von Willebrand factor, type A domain"/>
    <property type="match status" value="1"/>
</dbReference>
<dbReference type="InterPro" id="IPR036465">
    <property type="entry name" value="vWFA_dom_sf"/>
</dbReference>
<comment type="caution">
    <text evidence="5">The sequence shown here is derived from an EMBL/GenBank/DDBJ whole genome shotgun (WGS) entry which is preliminary data.</text>
</comment>
<dbReference type="SUPFAM" id="SSF53300">
    <property type="entry name" value="vWA-like"/>
    <property type="match status" value="1"/>
</dbReference>
<dbReference type="Proteomes" id="UP001431634">
    <property type="component" value="Unassembled WGS sequence"/>
</dbReference>
<gene>
    <name evidence="5" type="ORF">QJV27_02130</name>
</gene>
<dbReference type="PANTHER" id="PTHR47763:SF1">
    <property type="entry name" value="DUF659 DOMAIN-CONTAINING PROTEIN"/>
    <property type="match status" value="1"/>
</dbReference>
<dbReference type="EMBL" id="JASBAO010000001">
    <property type="protein sequence ID" value="MDI2090189.1"/>
    <property type="molecule type" value="Genomic_DNA"/>
</dbReference>
<protein>
    <submittedName>
        <fullName evidence="5">VWA domain-containing protein</fullName>
    </submittedName>
</protein>
<dbReference type="InterPro" id="IPR002035">
    <property type="entry name" value="VWF_A"/>
</dbReference>